<dbReference type="GO" id="GO:0050863">
    <property type="term" value="P:regulation of T cell activation"/>
    <property type="evidence" value="ECO:0007669"/>
    <property type="project" value="UniProtKB-ARBA"/>
</dbReference>
<dbReference type="GeneTree" id="ENSGT00940000157300"/>
<dbReference type="PANTHER" id="PTHR24100:SF0">
    <property type="entry name" value="V-SET DOMAIN-CONTAINING T-CELL ACTIVATION INHIBITOR 1"/>
    <property type="match status" value="1"/>
</dbReference>
<protein>
    <submittedName>
        <fullName evidence="9">V-set domain containing T cell activation inhibitor 1</fullName>
    </submittedName>
</protein>
<feature type="domain" description="Ig-like" evidence="8">
    <location>
        <begin position="27"/>
        <end position="127"/>
    </location>
</feature>
<dbReference type="GO" id="GO:1903037">
    <property type="term" value="P:regulation of leukocyte cell-cell adhesion"/>
    <property type="evidence" value="ECO:0007669"/>
    <property type="project" value="UniProtKB-ARBA"/>
</dbReference>
<dbReference type="Pfam" id="PF07686">
    <property type="entry name" value="V-set"/>
    <property type="match status" value="1"/>
</dbReference>
<dbReference type="InterPro" id="IPR013783">
    <property type="entry name" value="Ig-like_fold"/>
</dbReference>
<organism evidence="9 10">
    <name type="scientific">Hippocampus comes</name>
    <name type="common">Tiger tail seahorse</name>
    <dbReference type="NCBI Taxonomy" id="109280"/>
    <lineage>
        <taxon>Eukaryota</taxon>
        <taxon>Metazoa</taxon>
        <taxon>Chordata</taxon>
        <taxon>Craniata</taxon>
        <taxon>Vertebrata</taxon>
        <taxon>Euteleostomi</taxon>
        <taxon>Actinopterygii</taxon>
        <taxon>Neopterygii</taxon>
        <taxon>Teleostei</taxon>
        <taxon>Neoteleostei</taxon>
        <taxon>Acanthomorphata</taxon>
        <taxon>Syngnathiaria</taxon>
        <taxon>Syngnathiformes</taxon>
        <taxon>Syngnathoidei</taxon>
        <taxon>Syngnathidae</taxon>
        <taxon>Hippocampus</taxon>
    </lineage>
</organism>
<evidence type="ECO:0000256" key="1">
    <source>
        <dbReference type="ARBA" id="ARBA00004370"/>
    </source>
</evidence>
<dbReference type="InterPro" id="IPR007110">
    <property type="entry name" value="Ig-like_dom"/>
</dbReference>
<dbReference type="SUPFAM" id="SSF48726">
    <property type="entry name" value="Immunoglobulin"/>
    <property type="match status" value="2"/>
</dbReference>
<dbReference type="InterPro" id="IPR013106">
    <property type="entry name" value="Ig_V-set"/>
</dbReference>
<evidence type="ECO:0000256" key="3">
    <source>
        <dbReference type="ARBA" id="ARBA00023136"/>
    </source>
</evidence>
<dbReference type="GO" id="GO:0001817">
    <property type="term" value="P:regulation of cytokine production"/>
    <property type="evidence" value="ECO:0007669"/>
    <property type="project" value="TreeGrafter"/>
</dbReference>
<proteinExistence type="predicted"/>
<name>A0A3Q2Y9S5_HIPCM</name>
<dbReference type="InterPro" id="IPR003599">
    <property type="entry name" value="Ig_sub"/>
</dbReference>
<keyword evidence="2 7" id="KW-0732">Signal</keyword>
<dbReference type="FunFam" id="2.60.40.10:FF:000142">
    <property type="entry name" value="V-set domain-containing T-cell activation inhibitor 1"/>
    <property type="match status" value="1"/>
</dbReference>
<reference evidence="9" key="2">
    <citation type="submission" date="2025-09" db="UniProtKB">
        <authorList>
            <consortium name="Ensembl"/>
        </authorList>
    </citation>
    <scope>IDENTIFICATION</scope>
</reference>
<dbReference type="PROSITE" id="PS50835">
    <property type="entry name" value="IG_LIKE"/>
    <property type="match status" value="1"/>
</dbReference>
<evidence type="ECO:0000256" key="5">
    <source>
        <dbReference type="ARBA" id="ARBA00023180"/>
    </source>
</evidence>
<dbReference type="STRING" id="109280.ENSHCOP00000014421"/>
<evidence type="ECO:0000256" key="4">
    <source>
        <dbReference type="ARBA" id="ARBA00023157"/>
    </source>
</evidence>
<evidence type="ECO:0000256" key="6">
    <source>
        <dbReference type="ARBA" id="ARBA00023319"/>
    </source>
</evidence>
<keyword evidence="10" id="KW-1185">Reference proteome</keyword>
<dbReference type="OMA" id="KWNANLA"/>
<dbReference type="SMART" id="SM00409">
    <property type="entry name" value="IG"/>
    <property type="match status" value="1"/>
</dbReference>
<dbReference type="Ensembl" id="ENSHCOT00000022034.1">
    <property type="protein sequence ID" value="ENSHCOP00000014421.1"/>
    <property type="gene ID" value="ENSHCOG00000017799.1"/>
</dbReference>
<evidence type="ECO:0000259" key="8">
    <source>
        <dbReference type="PROSITE" id="PS50835"/>
    </source>
</evidence>
<feature type="chain" id="PRO_5018774981" evidence="7">
    <location>
        <begin position="18"/>
        <end position="248"/>
    </location>
</feature>
<evidence type="ECO:0000256" key="2">
    <source>
        <dbReference type="ARBA" id="ARBA00022729"/>
    </source>
</evidence>
<keyword evidence="3" id="KW-0472">Membrane</keyword>
<sequence>MASLGQIIFYILSLVQSLNRLPVANLGKDYMLSCFLPPDSEQSTLQEVSVTWRKESLEGVVYRYEDGAESTSEQDSEYSGRVEIFRDVVPKGNASLLLRKVRRSDAGKYTCSLSHSGGSGKVNIILRTAAFTAPTFTLSNGVLTAEASRWFPRPNVTWLDADDNVLQGSTDLQQSSAGIFRVVSTLQSVNVSDIYTCSIKTELVVSHSDATVTTDSDVTMETYFTFNAASPLIAPYLRIMCVFYVYLL</sequence>
<comment type="subcellular location">
    <subcellularLocation>
        <location evidence="1">Membrane</location>
    </subcellularLocation>
</comment>
<dbReference type="GO" id="GO:0050852">
    <property type="term" value="P:T cell receptor signaling pathway"/>
    <property type="evidence" value="ECO:0007669"/>
    <property type="project" value="TreeGrafter"/>
</dbReference>
<dbReference type="InterPro" id="IPR050504">
    <property type="entry name" value="IgSF_BTN/MOG"/>
</dbReference>
<evidence type="ECO:0000313" key="9">
    <source>
        <dbReference type="Ensembl" id="ENSHCOP00000014421.1"/>
    </source>
</evidence>
<reference evidence="9" key="1">
    <citation type="submission" date="2025-08" db="UniProtKB">
        <authorList>
            <consortium name="Ensembl"/>
        </authorList>
    </citation>
    <scope>IDENTIFICATION</scope>
</reference>
<dbReference type="PANTHER" id="PTHR24100">
    <property type="entry name" value="BUTYROPHILIN"/>
    <property type="match status" value="1"/>
</dbReference>
<feature type="signal peptide" evidence="7">
    <location>
        <begin position="1"/>
        <end position="17"/>
    </location>
</feature>
<keyword evidence="5" id="KW-0325">Glycoprotein</keyword>
<dbReference type="Gene3D" id="2.60.40.10">
    <property type="entry name" value="Immunoglobulins"/>
    <property type="match status" value="2"/>
</dbReference>
<dbReference type="AlphaFoldDB" id="A0A3Q2Y9S5"/>
<evidence type="ECO:0000256" key="7">
    <source>
        <dbReference type="SAM" id="SignalP"/>
    </source>
</evidence>
<dbReference type="GO" id="GO:0005102">
    <property type="term" value="F:signaling receptor binding"/>
    <property type="evidence" value="ECO:0007669"/>
    <property type="project" value="TreeGrafter"/>
</dbReference>
<dbReference type="GO" id="GO:0009897">
    <property type="term" value="C:external side of plasma membrane"/>
    <property type="evidence" value="ECO:0007669"/>
    <property type="project" value="TreeGrafter"/>
</dbReference>
<evidence type="ECO:0000313" key="10">
    <source>
        <dbReference type="Proteomes" id="UP000264820"/>
    </source>
</evidence>
<keyword evidence="4" id="KW-1015">Disulfide bond</keyword>
<keyword evidence="6" id="KW-0393">Immunoglobulin domain</keyword>
<dbReference type="Proteomes" id="UP000264820">
    <property type="component" value="Unplaced"/>
</dbReference>
<accession>A0A3Q2Y9S5</accession>
<dbReference type="InterPro" id="IPR036179">
    <property type="entry name" value="Ig-like_dom_sf"/>
</dbReference>